<gene>
    <name evidence="1" type="ORF">OSB1V03_LOCUS7512</name>
</gene>
<accession>A0A7R9KS93</accession>
<dbReference type="EMBL" id="CAJPIZ010004411">
    <property type="protein sequence ID" value="CAG2107512.1"/>
    <property type="molecule type" value="Genomic_DNA"/>
</dbReference>
<keyword evidence="2" id="KW-1185">Reference proteome</keyword>
<dbReference type="Proteomes" id="UP000759131">
    <property type="component" value="Unassembled WGS sequence"/>
</dbReference>
<name>A0A7R9KS93_9ACAR</name>
<protein>
    <recommendedName>
        <fullName evidence="3">ER-bound oxygenase mpaB/mpaB'/Rubber oxygenase catalytic domain-containing protein</fullName>
    </recommendedName>
</protein>
<sequence length="202" mass="24371">MVFLRVLSTTIHVFKWYEDDPFDRNSASHKSLMQVRYTCHMAVTKLMNEKYPQEDRLWLNQFDMAMTQWSLIGLVGIRPKECGFHMTNKHEFEEYMYFWKVIGYCMGIEDRFNICQNNYEESVAYFDICFNECYKKHLDEQCPKVQMGMKLTQGVFLGINGVMPKYLFSYEGFMKYWYEALGVRHPIVLQRLDQKLSYYMMK</sequence>
<evidence type="ECO:0008006" key="3">
    <source>
        <dbReference type="Google" id="ProtNLM"/>
    </source>
</evidence>
<organism evidence="1">
    <name type="scientific">Medioppia subpectinata</name>
    <dbReference type="NCBI Taxonomy" id="1979941"/>
    <lineage>
        <taxon>Eukaryota</taxon>
        <taxon>Metazoa</taxon>
        <taxon>Ecdysozoa</taxon>
        <taxon>Arthropoda</taxon>
        <taxon>Chelicerata</taxon>
        <taxon>Arachnida</taxon>
        <taxon>Acari</taxon>
        <taxon>Acariformes</taxon>
        <taxon>Sarcoptiformes</taxon>
        <taxon>Oribatida</taxon>
        <taxon>Brachypylina</taxon>
        <taxon>Oppioidea</taxon>
        <taxon>Oppiidae</taxon>
        <taxon>Medioppia</taxon>
    </lineage>
</organism>
<proteinExistence type="predicted"/>
<dbReference type="OrthoDB" id="6361347at2759"/>
<evidence type="ECO:0000313" key="1">
    <source>
        <dbReference type="EMBL" id="CAD7627082.1"/>
    </source>
</evidence>
<dbReference type="PANTHER" id="PTHR37159">
    <property type="entry name" value="GH11867P"/>
    <property type="match status" value="1"/>
</dbReference>
<evidence type="ECO:0000313" key="2">
    <source>
        <dbReference type="Proteomes" id="UP000759131"/>
    </source>
</evidence>
<dbReference type="AlphaFoldDB" id="A0A7R9KS93"/>
<reference evidence="1" key="1">
    <citation type="submission" date="2020-11" db="EMBL/GenBank/DDBJ databases">
        <authorList>
            <person name="Tran Van P."/>
        </authorList>
    </citation>
    <scope>NUCLEOTIDE SEQUENCE</scope>
</reference>
<dbReference type="EMBL" id="OC858986">
    <property type="protein sequence ID" value="CAD7627082.1"/>
    <property type="molecule type" value="Genomic_DNA"/>
</dbReference>
<dbReference type="PANTHER" id="PTHR37159:SF1">
    <property type="entry name" value="GH11867P"/>
    <property type="match status" value="1"/>
</dbReference>